<accession>A0A158DHM2</accession>
<protein>
    <submittedName>
        <fullName evidence="2">Uncharacterized protein</fullName>
    </submittedName>
</protein>
<proteinExistence type="predicted"/>
<dbReference type="Proteomes" id="UP000054624">
    <property type="component" value="Unassembled WGS sequence"/>
</dbReference>
<evidence type="ECO:0000313" key="2">
    <source>
        <dbReference type="EMBL" id="SAK94109.1"/>
    </source>
</evidence>
<feature type="region of interest" description="Disordered" evidence="1">
    <location>
        <begin position="1"/>
        <end position="33"/>
    </location>
</feature>
<dbReference type="AlphaFoldDB" id="A0A158DHM2"/>
<feature type="compositionally biased region" description="Basic and acidic residues" evidence="1">
    <location>
        <begin position="1"/>
        <end position="30"/>
    </location>
</feature>
<evidence type="ECO:0000256" key="1">
    <source>
        <dbReference type="SAM" id="MobiDB-lite"/>
    </source>
</evidence>
<reference evidence="3" key="1">
    <citation type="submission" date="2016-01" db="EMBL/GenBank/DDBJ databases">
        <authorList>
            <person name="Peeters Charlotte."/>
        </authorList>
    </citation>
    <scope>NUCLEOTIDE SEQUENCE [LARGE SCALE GENOMIC DNA]</scope>
</reference>
<gene>
    <name evidence="2" type="ORF">AWB76_06984</name>
</gene>
<evidence type="ECO:0000313" key="3">
    <source>
        <dbReference type="Proteomes" id="UP000054624"/>
    </source>
</evidence>
<keyword evidence="3" id="KW-1185">Reference proteome</keyword>
<dbReference type="EMBL" id="FCOI02000042">
    <property type="protein sequence ID" value="SAK94109.1"/>
    <property type="molecule type" value="Genomic_DNA"/>
</dbReference>
<sequence length="57" mass="6410">MMRFLDSHPTKQGHEPTDTDSNRKPHDVVKRSSIASPSGVEVGFLKRCSVRAIEVKF</sequence>
<name>A0A158DHM2_9BURK</name>
<organism evidence="2 3">
    <name type="scientific">Caballeronia temeraria</name>
    <dbReference type="NCBI Taxonomy" id="1777137"/>
    <lineage>
        <taxon>Bacteria</taxon>
        <taxon>Pseudomonadati</taxon>
        <taxon>Pseudomonadota</taxon>
        <taxon>Betaproteobacteria</taxon>
        <taxon>Burkholderiales</taxon>
        <taxon>Burkholderiaceae</taxon>
        <taxon>Caballeronia</taxon>
    </lineage>
</organism>